<dbReference type="AlphaFoldDB" id="A0AAD5LP61"/>
<dbReference type="InterPro" id="IPR010033">
    <property type="entry name" value="HAD_SF_ppase_IIIC"/>
</dbReference>
<dbReference type="SUPFAM" id="SSF56784">
    <property type="entry name" value="HAD-like"/>
    <property type="match status" value="1"/>
</dbReference>
<reference evidence="1" key="1">
    <citation type="submission" date="2021-12" db="EMBL/GenBank/DDBJ databases">
        <title>Prjna785345.</title>
        <authorList>
            <person name="Rujirawat T."/>
            <person name="Krajaejun T."/>
        </authorList>
    </citation>
    <scope>NUCLEOTIDE SEQUENCE</scope>
    <source>
        <strain evidence="1">Pi057C3</strain>
    </source>
</reference>
<dbReference type="Pfam" id="PF12689">
    <property type="entry name" value="Acid_PPase"/>
    <property type="match status" value="1"/>
</dbReference>
<gene>
    <name evidence="1" type="ORF">P43SY_003466</name>
</gene>
<dbReference type="InterPro" id="IPR023214">
    <property type="entry name" value="HAD_sf"/>
</dbReference>
<evidence type="ECO:0008006" key="3">
    <source>
        <dbReference type="Google" id="ProtNLM"/>
    </source>
</evidence>
<protein>
    <recommendedName>
        <fullName evidence="3">Magnesium-dependent phosphatase-1</fullName>
    </recommendedName>
</protein>
<dbReference type="Proteomes" id="UP001209570">
    <property type="component" value="Unassembled WGS sequence"/>
</dbReference>
<evidence type="ECO:0000313" key="2">
    <source>
        <dbReference type="Proteomes" id="UP001209570"/>
    </source>
</evidence>
<dbReference type="Gene3D" id="3.40.50.1000">
    <property type="entry name" value="HAD superfamily/HAD-like"/>
    <property type="match status" value="1"/>
</dbReference>
<dbReference type="SFLD" id="SFLDS00003">
    <property type="entry name" value="Haloacid_Dehalogenase"/>
    <property type="match status" value="1"/>
</dbReference>
<dbReference type="PANTHER" id="PTHR17901">
    <property type="entry name" value="MAGNESIUM-DEPENDENT PHOSPHATASE 1 MDP1"/>
    <property type="match status" value="1"/>
</dbReference>
<organism evidence="1 2">
    <name type="scientific">Pythium insidiosum</name>
    <name type="common">Pythiosis disease agent</name>
    <dbReference type="NCBI Taxonomy" id="114742"/>
    <lineage>
        <taxon>Eukaryota</taxon>
        <taxon>Sar</taxon>
        <taxon>Stramenopiles</taxon>
        <taxon>Oomycota</taxon>
        <taxon>Peronosporomycetes</taxon>
        <taxon>Pythiales</taxon>
        <taxon>Pythiaceae</taxon>
        <taxon>Pythium</taxon>
    </lineage>
</organism>
<dbReference type="EMBL" id="JAKCXM010000056">
    <property type="protein sequence ID" value="KAJ0404790.1"/>
    <property type="molecule type" value="Genomic_DNA"/>
</dbReference>
<keyword evidence="2" id="KW-1185">Reference proteome</keyword>
<evidence type="ECO:0000313" key="1">
    <source>
        <dbReference type="EMBL" id="KAJ0404790.1"/>
    </source>
</evidence>
<dbReference type="InterPro" id="IPR036412">
    <property type="entry name" value="HAD-like_sf"/>
</dbReference>
<sequence>MATKKKTSGGATRSSPSIARRWEHIPRLVVFDLDFTLWYPEMYELDGAPFKKNPVTGVVTDRSGEQVHFFPAVHSVLSVLTTDLQFKGTTEVAVASKTTEPHWAKTCMKLMDVDVQRIHVNAGAADDDDDDKSDVAPADELEKTRLQSLVDYEAIYPRNKRVHFQQLKEQSGVEYEDMLFFDNEYGNIVDVGRLGVVCAYCPQGLSEGSWLQGMEAFQNAKNKNKNKNADASSTHDADY</sequence>
<accession>A0AAD5LP61</accession>
<dbReference type="InterPro" id="IPR010036">
    <property type="entry name" value="MDP_1_eu_arc"/>
</dbReference>
<name>A0AAD5LP61_PYTIN</name>
<dbReference type="SFLD" id="SFLDG01129">
    <property type="entry name" value="C1.5:_HAD__Beta-PGM__Phosphata"/>
    <property type="match status" value="1"/>
</dbReference>
<proteinExistence type="predicted"/>
<dbReference type="PANTHER" id="PTHR17901:SF14">
    <property type="entry name" value="MAGNESIUM-DEPENDENT PHOSPHATASE 1"/>
    <property type="match status" value="1"/>
</dbReference>
<dbReference type="SFLD" id="SFLDG01131">
    <property type="entry name" value="C1.5.2:_MDP_Like"/>
    <property type="match status" value="1"/>
</dbReference>
<dbReference type="GO" id="GO:0003993">
    <property type="term" value="F:acid phosphatase activity"/>
    <property type="evidence" value="ECO:0007669"/>
    <property type="project" value="TreeGrafter"/>
</dbReference>
<dbReference type="NCBIfam" id="TIGR01681">
    <property type="entry name" value="HAD-SF-IIIC"/>
    <property type="match status" value="1"/>
</dbReference>
<comment type="caution">
    <text evidence="1">The sequence shown here is derived from an EMBL/GenBank/DDBJ whole genome shotgun (WGS) entry which is preliminary data.</text>
</comment>